<dbReference type="GO" id="GO:0046961">
    <property type="term" value="F:proton-transporting ATPase activity, rotational mechanism"/>
    <property type="evidence" value="ECO:0007669"/>
    <property type="project" value="InterPro"/>
</dbReference>
<dbReference type="Proteomes" id="UP000294682">
    <property type="component" value="Unassembled WGS sequence"/>
</dbReference>
<reference evidence="4 5" key="1">
    <citation type="submission" date="2019-03" db="EMBL/GenBank/DDBJ databases">
        <title>Genomic Encyclopedia of Type Strains, Phase IV (KMG-IV): sequencing the most valuable type-strain genomes for metagenomic binning, comparative biology and taxonomic classification.</title>
        <authorList>
            <person name="Goeker M."/>
        </authorList>
    </citation>
    <scope>NUCLEOTIDE SEQUENCE [LARGE SCALE GENOMIC DNA]</scope>
    <source>
        <strain evidence="4 5">DSM 100433</strain>
    </source>
</reference>
<gene>
    <name evidence="4" type="ORF">EDD78_102346</name>
</gene>
<organism evidence="4 5">
    <name type="scientific">Harryflintia acetispora</name>
    <dbReference type="NCBI Taxonomy" id="1849041"/>
    <lineage>
        <taxon>Bacteria</taxon>
        <taxon>Bacillati</taxon>
        <taxon>Bacillota</taxon>
        <taxon>Clostridia</taxon>
        <taxon>Eubacteriales</taxon>
        <taxon>Oscillospiraceae</taxon>
        <taxon>Harryflintia</taxon>
    </lineage>
</organism>
<keyword evidence="5" id="KW-1185">Reference proteome</keyword>
<dbReference type="InterPro" id="IPR036906">
    <property type="entry name" value="ATPase_V1_fsu_sf"/>
</dbReference>
<dbReference type="RefSeq" id="WP_132084084.1">
    <property type="nucleotide sequence ID" value="NZ_JADNAH010000001.1"/>
</dbReference>
<dbReference type="EMBL" id="SLUK01000002">
    <property type="protein sequence ID" value="TCL44720.1"/>
    <property type="molecule type" value="Genomic_DNA"/>
</dbReference>
<sequence>MRKKIAVIGDKESVLGYRAVGFHTYESEGPAPDRQLIDRLAKDEYGVIFITEQALSPITDVLDKYKDEKIPAIIPIPSKDGTLGLGIKNVKSSVERAVGADILFKDE</sequence>
<protein>
    <submittedName>
        <fullName evidence="4">V/A-type H+-transporting ATPase subunit F</fullName>
    </submittedName>
</protein>
<dbReference type="NCBIfam" id="NF002384">
    <property type="entry name" value="PRK01395.1"/>
    <property type="match status" value="1"/>
</dbReference>
<evidence type="ECO:0000313" key="5">
    <source>
        <dbReference type="Proteomes" id="UP000294682"/>
    </source>
</evidence>
<evidence type="ECO:0000256" key="3">
    <source>
        <dbReference type="ARBA" id="ARBA00023065"/>
    </source>
</evidence>
<keyword evidence="3" id="KW-0406">Ion transport</keyword>
<evidence type="ECO:0000256" key="1">
    <source>
        <dbReference type="ARBA" id="ARBA00010148"/>
    </source>
</evidence>
<accession>A0A9X8UKW6</accession>
<keyword evidence="2" id="KW-0813">Transport</keyword>
<dbReference type="Gene3D" id="3.40.50.10580">
    <property type="entry name" value="ATPase, V1 complex, subunit F"/>
    <property type="match status" value="1"/>
</dbReference>
<name>A0A9X8UKW6_9FIRM</name>
<dbReference type="AlphaFoldDB" id="A0A9X8UKW6"/>
<comment type="caution">
    <text evidence="4">The sequence shown here is derived from an EMBL/GenBank/DDBJ whole genome shotgun (WGS) entry which is preliminary data.</text>
</comment>
<evidence type="ECO:0000313" key="4">
    <source>
        <dbReference type="EMBL" id="TCL44720.1"/>
    </source>
</evidence>
<dbReference type="SUPFAM" id="SSF159468">
    <property type="entry name" value="AtpF-like"/>
    <property type="match status" value="1"/>
</dbReference>
<dbReference type="Pfam" id="PF01990">
    <property type="entry name" value="ATP-synt_F"/>
    <property type="match status" value="1"/>
</dbReference>
<evidence type="ECO:0000256" key="2">
    <source>
        <dbReference type="ARBA" id="ARBA00022448"/>
    </source>
</evidence>
<proteinExistence type="inferred from homology"/>
<comment type="similarity">
    <text evidence="1">Belongs to the V-ATPase F subunit family.</text>
</comment>
<dbReference type="InterPro" id="IPR008218">
    <property type="entry name" value="ATPase_V1-cplx_f_g_su"/>
</dbReference>